<dbReference type="InterPro" id="IPR000719">
    <property type="entry name" value="Prot_kinase_dom"/>
</dbReference>
<dbReference type="Gene3D" id="3.30.200.20">
    <property type="entry name" value="Phosphorylase Kinase, domain 1"/>
    <property type="match status" value="1"/>
</dbReference>
<proteinExistence type="predicted"/>
<dbReference type="Gene3D" id="1.10.167.10">
    <property type="entry name" value="Regulator of G-protein Signalling 4, domain 2"/>
    <property type="match status" value="1"/>
</dbReference>
<evidence type="ECO:0000313" key="13">
    <source>
        <dbReference type="Proteomes" id="UP001165085"/>
    </source>
</evidence>
<evidence type="ECO:0000256" key="7">
    <source>
        <dbReference type="PROSITE-ProRule" id="PRU10141"/>
    </source>
</evidence>
<keyword evidence="13" id="KW-1185">Reference proteome</keyword>
<evidence type="ECO:0000259" key="11">
    <source>
        <dbReference type="PROSITE" id="PS51285"/>
    </source>
</evidence>
<evidence type="ECO:0000259" key="9">
    <source>
        <dbReference type="PROSITE" id="PS50011"/>
    </source>
</evidence>
<dbReference type="GO" id="GO:0005524">
    <property type="term" value="F:ATP binding"/>
    <property type="evidence" value="ECO:0007669"/>
    <property type="project" value="UniProtKB-UniRule"/>
</dbReference>
<reference evidence="13" key="1">
    <citation type="journal article" date="2023" name="Commun. Biol.">
        <title>Genome analysis of Parmales, the sister group of diatoms, reveals the evolutionary specialization of diatoms from phago-mixotrophs to photoautotrophs.</title>
        <authorList>
            <person name="Ban H."/>
            <person name="Sato S."/>
            <person name="Yoshikawa S."/>
            <person name="Yamada K."/>
            <person name="Nakamura Y."/>
            <person name="Ichinomiya M."/>
            <person name="Sato N."/>
            <person name="Blanc-Mathieu R."/>
            <person name="Endo H."/>
            <person name="Kuwata A."/>
            <person name="Ogata H."/>
        </authorList>
    </citation>
    <scope>NUCLEOTIDE SEQUENCE [LARGE SCALE GENOMIC DNA]</scope>
    <source>
        <strain evidence="13">NIES 3701</strain>
    </source>
</reference>
<keyword evidence="2" id="KW-0597">Phosphoprotein</keyword>
<feature type="compositionally biased region" description="Polar residues" evidence="8">
    <location>
        <begin position="10"/>
        <end position="22"/>
    </location>
</feature>
<dbReference type="InterPro" id="IPR000961">
    <property type="entry name" value="AGC-kinase_C"/>
</dbReference>
<dbReference type="PROSITE" id="PS50132">
    <property type="entry name" value="RGS"/>
    <property type="match status" value="1"/>
</dbReference>
<dbReference type="SUPFAM" id="SSF48097">
    <property type="entry name" value="Regulator of G-protein signaling, RGS"/>
    <property type="match status" value="1"/>
</dbReference>
<name>A0A9W7C2Z1_9STRA</name>
<keyword evidence="6 7" id="KW-0067">ATP-binding</keyword>
<evidence type="ECO:0000256" key="4">
    <source>
        <dbReference type="ARBA" id="ARBA00022741"/>
    </source>
</evidence>
<feature type="compositionally biased region" description="Polar residues" evidence="8">
    <location>
        <begin position="37"/>
        <end position="55"/>
    </location>
</feature>
<dbReference type="PROSITE" id="PS50011">
    <property type="entry name" value="PROTEIN_KINASE_DOM"/>
    <property type="match status" value="1"/>
</dbReference>
<dbReference type="InterPro" id="IPR036305">
    <property type="entry name" value="RGS_sf"/>
</dbReference>
<organism evidence="12 13">
    <name type="scientific">Triparma strigata</name>
    <dbReference type="NCBI Taxonomy" id="1606541"/>
    <lineage>
        <taxon>Eukaryota</taxon>
        <taxon>Sar</taxon>
        <taxon>Stramenopiles</taxon>
        <taxon>Ochrophyta</taxon>
        <taxon>Bolidophyceae</taxon>
        <taxon>Parmales</taxon>
        <taxon>Triparmaceae</taxon>
        <taxon>Triparma</taxon>
    </lineage>
</organism>
<dbReference type="OrthoDB" id="354826at2759"/>
<keyword evidence="3" id="KW-0808">Transferase</keyword>
<dbReference type="PROSITE" id="PS00107">
    <property type="entry name" value="PROTEIN_KINASE_ATP"/>
    <property type="match status" value="1"/>
</dbReference>
<evidence type="ECO:0000256" key="6">
    <source>
        <dbReference type="ARBA" id="ARBA00022840"/>
    </source>
</evidence>
<dbReference type="Proteomes" id="UP001165085">
    <property type="component" value="Unassembled WGS sequence"/>
</dbReference>
<keyword evidence="5" id="KW-0418">Kinase</keyword>
<evidence type="ECO:0000256" key="1">
    <source>
        <dbReference type="ARBA" id="ARBA00022527"/>
    </source>
</evidence>
<feature type="domain" description="Protein kinase" evidence="9">
    <location>
        <begin position="228"/>
        <end position="526"/>
    </location>
</feature>
<dbReference type="CDD" id="cd05123">
    <property type="entry name" value="STKc_AGC"/>
    <property type="match status" value="1"/>
</dbReference>
<feature type="domain" description="AGC-kinase C-terminal" evidence="11">
    <location>
        <begin position="527"/>
        <end position="608"/>
    </location>
</feature>
<feature type="region of interest" description="Disordered" evidence="8">
    <location>
        <begin position="641"/>
        <end position="667"/>
    </location>
</feature>
<dbReference type="PROSITE" id="PS51285">
    <property type="entry name" value="AGC_KINASE_CTER"/>
    <property type="match status" value="1"/>
</dbReference>
<keyword evidence="1" id="KW-0723">Serine/threonine-protein kinase</keyword>
<dbReference type="GO" id="GO:0004674">
    <property type="term" value="F:protein serine/threonine kinase activity"/>
    <property type="evidence" value="ECO:0007669"/>
    <property type="project" value="UniProtKB-KW"/>
</dbReference>
<evidence type="ECO:0000256" key="3">
    <source>
        <dbReference type="ARBA" id="ARBA00022679"/>
    </source>
</evidence>
<dbReference type="Pfam" id="PF00615">
    <property type="entry name" value="RGS"/>
    <property type="match status" value="1"/>
</dbReference>
<feature type="binding site" evidence="7">
    <location>
        <position position="257"/>
    </location>
    <ligand>
        <name>ATP</name>
        <dbReference type="ChEBI" id="CHEBI:30616"/>
    </ligand>
</feature>
<protein>
    <submittedName>
        <fullName evidence="12">Uncharacterized protein</fullName>
    </submittedName>
</protein>
<evidence type="ECO:0000259" key="10">
    <source>
        <dbReference type="PROSITE" id="PS50132"/>
    </source>
</evidence>
<dbReference type="Pfam" id="PF00069">
    <property type="entry name" value="Pkinase"/>
    <property type="match status" value="1"/>
</dbReference>
<dbReference type="InterPro" id="IPR016137">
    <property type="entry name" value="RGS"/>
</dbReference>
<comment type="caution">
    <text evidence="12">The sequence shown here is derived from an EMBL/GenBank/DDBJ whole genome shotgun (WGS) entry which is preliminary data.</text>
</comment>
<accession>A0A9W7C2Z1</accession>
<feature type="domain" description="RGS" evidence="10">
    <location>
        <begin position="89"/>
        <end position="213"/>
    </location>
</feature>
<dbReference type="SMART" id="SM00315">
    <property type="entry name" value="RGS"/>
    <property type="match status" value="1"/>
</dbReference>
<dbReference type="SMART" id="SM00220">
    <property type="entry name" value="S_TKc"/>
    <property type="match status" value="1"/>
</dbReference>
<dbReference type="InterPro" id="IPR011009">
    <property type="entry name" value="Kinase-like_dom_sf"/>
</dbReference>
<dbReference type="SUPFAM" id="SSF56112">
    <property type="entry name" value="Protein kinase-like (PK-like)"/>
    <property type="match status" value="1"/>
</dbReference>
<evidence type="ECO:0000256" key="8">
    <source>
        <dbReference type="SAM" id="MobiDB-lite"/>
    </source>
</evidence>
<dbReference type="AlphaFoldDB" id="A0A9W7C2Z1"/>
<sequence length="667" mass="75480">MGNCNAKESVGNSPPEQHSAATFSGPGSGPSNKGPSFRSNHIMSKSSVLPEQDANSAKWKDVEDIHKLEDKFHADGSLAADDFDKGHIELRALLDEPMAQAALGEYAKSKYTQESFFAWTEIQEYRHIPTADYRRCNAMHIYEKYIKKDAVCEVGSISEEIRLEWDEKIKEFRKNKHMATEDVLDGIQHTCFTEMYLNTYMPFKRTDEYKQLNHTLKSTYNKVGLEDFDYIAKLGVGGFGRVVHVKKKSTGKHYAMKTQLKTALVETYADNPSRLDSEKTVFAVCHHPFIIDMDYAFQTEGHAILVLGLATAGDLQEAIDNAPDNRLEEQRVVFYAAEIALALAHLHDLHLMYRDLKPCNVLLNEDGNIKLADMGGVADFGGDILYTEEEKVNAPKEDFRRKSIMGTHGYMAPEMVKMLGQSRSQRSGYTAAVDYWSLGVTVYKLLTGYRPFDSMYGEEESTNAQQQLKGVQGNSEFRALHRAVDYPSYISDTARSFIQGLLDTNEKTRIGCDENGIDGLKMHMFFNGLDWITMQQCHLEAPYIPDVPPPKDKPAYKSYEEMMKQIDKDELEELGVEEIDWSQIPTAEEQKFFESWDFVSPHTLKVEMGIANAIAGYNENFKVRQMLGDNMSGAMIKEGMHMDDNRSGRSKKGSTFKMSLGFGIKEE</sequence>
<gene>
    <name evidence="12" type="ORF">TrST_g5458</name>
</gene>
<evidence type="ECO:0000256" key="5">
    <source>
        <dbReference type="ARBA" id="ARBA00022777"/>
    </source>
</evidence>
<dbReference type="PROSITE" id="PS00108">
    <property type="entry name" value="PROTEIN_KINASE_ST"/>
    <property type="match status" value="1"/>
</dbReference>
<dbReference type="InterPro" id="IPR045270">
    <property type="entry name" value="STKc_AGC"/>
</dbReference>
<keyword evidence="4 7" id="KW-0547">Nucleotide-binding</keyword>
<dbReference type="Gene3D" id="1.10.510.10">
    <property type="entry name" value="Transferase(Phosphotransferase) domain 1"/>
    <property type="match status" value="1"/>
</dbReference>
<dbReference type="InterPro" id="IPR017441">
    <property type="entry name" value="Protein_kinase_ATP_BS"/>
</dbReference>
<dbReference type="InterPro" id="IPR044926">
    <property type="entry name" value="RGS_subdomain_2"/>
</dbReference>
<evidence type="ECO:0000313" key="12">
    <source>
        <dbReference type="EMBL" id="GMI01002.1"/>
    </source>
</evidence>
<dbReference type="InterPro" id="IPR008271">
    <property type="entry name" value="Ser/Thr_kinase_AS"/>
</dbReference>
<feature type="region of interest" description="Disordered" evidence="8">
    <location>
        <begin position="1"/>
        <end position="56"/>
    </location>
</feature>
<evidence type="ECO:0000256" key="2">
    <source>
        <dbReference type="ARBA" id="ARBA00022553"/>
    </source>
</evidence>
<dbReference type="EMBL" id="BRXY01000574">
    <property type="protein sequence ID" value="GMI01002.1"/>
    <property type="molecule type" value="Genomic_DNA"/>
</dbReference>
<dbReference type="PANTHER" id="PTHR24351">
    <property type="entry name" value="RIBOSOMAL PROTEIN S6 KINASE"/>
    <property type="match status" value="1"/>
</dbReference>